<feature type="signal peptide" evidence="2">
    <location>
        <begin position="1"/>
        <end position="23"/>
    </location>
</feature>
<reference evidence="4" key="1">
    <citation type="journal article" date="2019" name="Int. J. Syst. Evol. Microbiol.">
        <title>The Global Catalogue of Microorganisms (GCM) 10K type strain sequencing project: providing services to taxonomists for standard genome sequencing and annotation.</title>
        <authorList>
            <consortium name="The Broad Institute Genomics Platform"/>
            <consortium name="The Broad Institute Genome Sequencing Center for Infectious Disease"/>
            <person name="Wu L."/>
            <person name="Ma J."/>
        </authorList>
    </citation>
    <scope>NUCLEOTIDE SEQUENCE [LARGE SCALE GENOMIC DNA]</scope>
    <source>
        <strain evidence="4">CGMCC 1.12295</strain>
    </source>
</reference>
<dbReference type="EMBL" id="JBHUEO010000019">
    <property type="protein sequence ID" value="MFD1706816.1"/>
    <property type="molecule type" value="Genomic_DNA"/>
</dbReference>
<keyword evidence="3" id="KW-0449">Lipoprotein</keyword>
<feature type="chain" id="PRO_5046951655" evidence="2">
    <location>
        <begin position="24"/>
        <end position="188"/>
    </location>
</feature>
<evidence type="ECO:0000256" key="2">
    <source>
        <dbReference type="SAM" id="SignalP"/>
    </source>
</evidence>
<organism evidence="3 4">
    <name type="scientific">Siminovitchia sediminis</name>
    <dbReference type="NCBI Taxonomy" id="1274353"/>
    <lineage>
        <taxon>Bacteria</taxon>
        <taxon>Bacillati</taxon>
        <taxon>Bacillota</taxon>
        <taxon>Bacilli</taxon>
        <taxon>Bacillales</taxon>
        <taxon>Bacillaceae</taxon>
        <taxon>Siminovitchia</taxon>
    </lineage>
</organism>
<dbReference type="InterPro" id="IPR019076">
    <property type="entry name" value="Spore_lipoprot_YhcN/YlaJ-like"/>
</dbReference>
<feature type="compositionally biased region" description="Low complexity" evidence="1">
    <location>
        <begin position="62"/>
        <end position="73"/>
    </location>
</feature>
<evidence type="ECO:0000313" key="3">
    <source>
        <dbReference type="EMBL" id="MFD1706816.1"/>
    </source>
</evidence>
<feature type="region of interest" description="Disordered" evidence="1">
    <location>
        <begin position="29"/>
        <end position="78"/>
    </location>
</feature>
<evidence type="ECO:0000313" key="4">
    <source>
        <dbReference type="Proteomes" id="UP001597301"/>
    </source>
</evidence>
<comment type="caution">
    <text evidence="3">The sequence shown here is derived from an EMBL/GenBank/DDBJ whole genome shotgun (WGS) entry which is preliminary data.</text>
</comment>
<dbReference type="PROSITE" id="PS51257">
    <property type="entry name" value="PROKAR_LIPOPROTEIN"/>
    <property type="match status" value="1"/>
</dbReference>
<dbReference type="Proteomes" id="UP001597301">
    <property type="component" value="Unassembled WGS sequence"/>
</dbReference>
<keyword evidence="4" id="KW-1185">Reference proteome</keyword>
<dbReference type="NCBIfam" id="TIGR02898">
    <property type="entry name" value="spore_YhcN_YlaJ"/>
    <property type="match status" value="1"/>
</dbReference>
<sequence length="188" mass="21106">MKWVKAFLYTGLIAALLAGCGTANNDRFTSDDNEPIGVRFNPQDNRDRDTADNMTDNDGLRDNNTTNVNNRNDNNGERNIDVADDVAEQVTSLKEVEDASVLVTDRNAYVAVKLKDRGANGLTKDVQDKIARKARDANQQFDNVYVSANPDFYDRMRGYGDEIRNGRPIGGFFDEFTETVQRVFPNAR</sequence>
<dbReference type="Pfam" id="PF09580">
    <property type="entry name" value="Spore_YhcN_YlaJ"/>
    <property type="match status" value="1"/>
</dbReference>
<name>A0ABW4KHJ5_9BACI</name>
<accession>A0ABW4KHJ5</accession>
<protein>
    <submittedName>
        <fullName evidence="3">YhcN/YlaJ family sporulation lipoprotein</fullName>
    </submittedName>
</protein>
<proteinExistence type="predicted"/>
<keyword evidence="2" id="KW-0732">Signal</keyword>
<dbReference type="RefSeq" id="WP_380773517.1">
    <property type="nucleotide sequence ID" value="NZ_JBHUEO010000019.1"/>
</dbReference>
<dbReference type="InterPro" id="IPR014247">
    <property type="entry name" value="Spore_lipoprot_YhcN/YlaJ"/>
</dbReference>
<evidence type="ECO:0000256" key="1">
    <source>
        <dbReference type="SAM" id="MobiDB-lite"/>
    </source>
</evidence>
<gene>
    <name evidence="3" type="ORF">ACFSCZ_08720</name>
</gene>